<feature type="region of interest" description="Disordered" evidence="1">
    <location>
        <begin position="1"/>
        <end position="28"/>
    </location>
</feature>
<feature type="compositionally biased region" description="Basic and acidic residues" evidence="1">
    <location>
        <begin position="429"/>
        <end position="442"/>
    </location>
</feature>
<feature type="compositionally biased region" description="Polar residues" evidence="1">
    <location>
        <begin position="362"/>
        <end position="376"/>
    </location>
</feature>
<feature type="compositionally biased region" description="Basic and acidic residues" evidence="1">
    <location>
        <begin position="399"/>
        <end position="415"/>
    </location>
</feature>
<feature type="region of interest" description="Disordered" evidence="1">
    <location>
        <begin position="656"/>
        <end position="790"/>
    </location>
</feature>
<protein>
    <recommendedName>
        <fullName evidence="4">Rab-like protein 6</fullName>
    </recommendedName>
</protein>
<dbReference type="GO" id="GO:0005829">
    <property type="term" value="C:cytosol"/>
    <property type="evidence" value="ECO:0007669"/>
    <property type="project" value="TreeGrafter"/>
</dbReference>
<comment type="caution">
    <text evidence="2">The sequence shown here is derived from an EMBL/GenBank/DDBJ whole genome shotgun (WGS) entry which is preliminary data.</text>
</comment>
<feature type="compositionally biased region" description="Basic and acidic residues" evidence="1">
    <location>
        <begin position="724"/>
        <end position="737"/>
    </location>
</feature>
<dbReference type="InterPro" id="IPR027417">
    <property type="entry name" value="P-loop_NTPase"/>
</dbReference>
<dbReference type="Pfam" id="PF08477">
    <property type="entry name" value="Roc"/>
    <property type="match status" value="1"/>
</dbReference>
<feature type="compositionally biased region" description="Low complexity" evidence="1">
    <location>
        <begin position="656"/>
        <end position="668"/>
    </location>
</feature>
<dbReference type="GO" id="GO:0005525">
    <property type="term" value="F:GTP binding"/>
    <property type="evidence" value="ECO:0007669"/>
    <property type="project" value="InterPro"/>
</dbReference>
<dbReference type="PANTHER" id="PTHR14932:SF1">
    <property type="entry name" value="RAB-LIKE PROTEIN 6"/>
    <property type="match status" value="1"/>
</dbReference>
<dbReference type="InterPro" id="IPR001806">
    <property type="entry name" value="Small_GTPase"/>
</dbReference>
<evidence type="ECO:0000256" key="1">
    <source>
        <dbReference type="SAM" id="MobiDB-lite"/>
    </source>
</evidence>
<dbReference type="InterPro" id="IPR040385">
    <property type="entry name" value="RABL6"/>
</dbReference>
<dbReference type="GO" id="GO:0005634">
    <property type="term" value="C:nucleus"/>
    <property type="evidence" value="ECO:0007669"/>
    <property type="project" value="TreeGrafter"/>
</dbReference>
<name>A0AAN9G4P2_9CAEN</name>
<dbReference type="AlphaFoldDB" id="A0AAN9G4P2"/>
<feature type="compositionally biased region" description="Basic and acidic residues" evidence="1">
    <location>
        <begin position="559"/>
        <end position="572"/>
    </location>
</feature>
<dbReference type="Proteomes" id="UP001374579">
    <property type="component" value="Unassembled WGS sequence"/>
</dbReference>
<feature type="compositionally biased region" description="Polar residues" evidence="1">
    <location>
        <begin position="473"/>
        <end position="487"/>
    </location>
</feature>
<feature type="compositionally biased region" description="Gly residues" evidence="1">
    <location>
        <begin position="751"/>
        <end position="764"/>
    </location>
</feature>
<sequence>MSFFKRFTRSNQDGGDQRNAAPPPGMQAMGASLQRKFAKGVQYNMKIVIRGDNNTGKTCLFHRLQGQQFKEEYLPTEEIQVASIQWNYRATDDVVKVEVWDVVDKGKKRKKLEGLKLGNHEQTAMEEPCLDAEFLDVYKGTHGVIFVFDITKQWTYNYVEREIEKVPSQIPILVLGNHRDMGHHRTVTEERANSLADSLTRERPEGSGQVRYAESSMRNGFGLKYLHLFFNLPFLQLQRETLLKQLEVNAKDMLSTTEELAIHEESEEQNYDLFQDALTAKRRQQSEKLSEKALSAAKFHQDQSGKLVSNDENEAPTVPVSSASSVPRSASQPAMPRVPSSNSVDRPASQQQQAPPPAVASKSENSTPATTPQTEPKTGLFSRLFKSKQQDNGTTNNKAKAEVKQEEGPAVKCVDDFVPDDSAIDSFLDDAKDIAKELKDSREEEDSDDDAGGNPMVAGFQDDLDSDDDLSTPAPSKQSSARPSFSAKQADIDISSDEEVVTPNKFRNTPAVTLDADLSSDEDISRSNPAVSVATVDITDSEEETEKPRKLQQKNVTRKNSDRSTTPEEKRNGKGSKGSVLATTKQSAVQPLKTKTKPVVVDSDEEDSGSQGGGNGVVKGEEGDNSASGADDKAFHIDVPQEDFGNWLDQFETKKPAAAIKKSKPVAVTPLPDSDSDDDTPQIKPVSSDIEEAPAKSTTKKKKKKTEEKSEEKSGPKKKKKKDKEKEKTKEADGEKKKEKKKKKKKKEEGGGGGVGGEGGGSGGFEDEEDLDNLEAFLGSSKEGGDYETF</sequence>
<dbReference type="PRINTS" id="PR00449">
    <property type="entry name" value="RASTRNSFRMNG"/>
</dbReference>
<evidence type="ECO:0000313" key="2">
    <source>
        <dbReference type="EMBL" id="KAK7095146.1"/>
    </source>
</evidence>
<reference evidence="2 3" key="1">
    <citation type="submission" date="2024-02" db="EMBL/GenBank/DDBJ databases">
        <title>Chromosome-scale genome assembly of the rough periwinkle Littorina saxatilis.</title>
        <authorList>
            <person name="De Jode A."/>
            <person name="Faria R."/>
            <person name="Formenti G."/>
            <person name="Sims Y."/>
            <person name="Smith T.P."/>
            <person name="Tracey A."/>
            <person name="Wood J.M.D."/>
            <person name="Zagrodzka Z.B."/>
            <person name="Johannesson K."/>
            <person name="Butlin R.K."/>
            <person name="Leder E.H."/>
        </authorList>
    </citation>
    <scope>NUCLEOTIDE SEQUENCE [LARGE SCALE GENOMIC DNA]</scope>
    <source>
        <strain evidence="2">Snail1</strain>
        <tissue evidence="2">Muscle</tissue>
    </source>
</reference>
<accession>A0AAN9G4P2</accession>
<dbReference type="EMBL" id="JBAMIC010000018">
    <property type="protein sequence ID" value="KAK7095146.1"/>
    <property type="molecule type" value="Genomic_DNA"/>
</dbReference>
<dbReference type="SMART" id="SM00175">
    <property type="entry name" value="RAB"/>
    <property type="match status" value="1"/>
</dbReference>
<feature type="compositionally biased region" description="Basic and acidic residues" evidence="1">
    <location>
        <begin position="705"/>
        <end position="715"/>
    </location>
</feature>
<dbReference type="Pfam" id="PF00071">
    <property type="entry name" value="Ras"/>
    <property type="match status" value="1"/>
</dbReference>
<evidence type="ECO:0008006" key="4">
    <source>
        <dbReference type="Google" id="ProtNLM"/>
    </source>
</evidence>
<keyword evidence="3" id="KW-1185">Reference proteome</keyword>
<evidence type="ECO:0000313" key="3">
    <source>
        <dbReference type="Proteomes" id="UP001374579"/>
    </source>
</evidence>
<dbReference type="GO" id="GO:0003924">
    <property type="term" value="F:GTPase activity"/>
    <property type="evidence" value="ECO:0007669"/>
    <property type="project" value="InterPro"/>
</dbReference>
<proteinExistence type="predicted"/>
<feature type="compositionally biased region" description="Low complexity" evidence="1">
    <location>
        <begin position="315"/>
        <end position="334"/>
    </location>
</feature>
<dbReference type="SUPFAM" id="SSF52540">
    <property type="entry name" value="P-loop containing nucleoside triphosphate hydrolases"/>
    <property type="match status" value="1"/>
</dbReference>
<dbReference type="PANTHER" id="PTHR14932">
    <property type="entry name" value="RAS GTPASE-RELATED"/>
    <property type="match status" value="1"/>
</dbReference>
<dbReference type="SMART" id="SM00173">
    <property type="entry name" value="RAS"/>
    <property type="match status" value="1"/>
</dbReference>
<gene>
    <name evidence="2" type="ORF">V1264_006592</name>
</gene>
<organism evidence="2 3">
    <name type="scientific">Littorina saxatilis</name>
    <dbReference type="NCBI Taxonomy" id="31220"/>
    <lineage>
        <taxon>Eukaryota</taxon>
        <taxon>Metazoa</taxon>
        <taxon>Spiralia</taxon>
        <taxon>Lophotrochozoa</taxon>
        <taxon>Mollusca</taxon>
        <taxon>Gastropoda</taxon>
        <taxon>Caenogastropoda</taxon>
        <taxon>Littorinimorpha</taxon>
        <taxon>Littorinoidea</taxon>
        <taxon>Littorinidae</taxon>
        <taxon>Littorina</taxon>
    </lineage>
</organism>
<dbReference type="Gene3D" id="3.40.50.300">
    <property type="entry name" value="P-loop containing nucleotide triphosphate hydrolases"/>
    <property type="match status" value="1"/>
</dbReference>
<feature type="region of interest" description="Disordered" evidence="1">
    <location>
        <begin position="289"/>
        <end position="637"/>
    </location>
</feature>
<dbReference type="PROSITE" id="PS51419">
    <property type="entry name" value="RAB"/>
    <property type="match status" value="1"/>
</dbReference>